<dbReference type="InterPro" id="IPR013830">
    <property type="entry name" value="SGNH_hydro"/>
</dbReference>
<dbReference type="CDD" id="cd01831">
    <property type="entry name" value="Endoglucanase_E_like"/>
    <property type="match status" value="1"/>
</dbReference>
<feature type="domain" description="Carbohydrate esterase 2 N-terminal" evidence="2">
    <location>
        <begin position="69"/>
        <end position="181"/>
    </location>
</feature>
<dbReference type="InterPro" id="IPR052762">
    <property type="entry name" value="PCW_deacetylase/CE"/>
</dbReference>
<dbReference type="Gene3D" id="2.60.120.260">
    <property type="entry name" value="Galactose-binding domain-like"/>
    <property type="match status" value="1"/>
</dbReference>
<dbReference type="GO" id="GO:0016787">
    <property type="term" value="F:hydrolase activity"/>
    <property type="evidence" value="ECO:0007669"/>
    <property type="project" value="UniProtKB-KW"/>
</dbReference>
<dbReference type="PANTHER" id="PTHR37834:SF2">
    <property type="entry name" value="ESTERASE, SGNH HYDROLASE-TYPE"/>
    <property type="match status" value="1"/>
</dbReference>
<organism evidence="3 4">
    <name type="scientific">Archangium minus</name>
    <dbReference type="NCBI Taxonomy" id="83450"/>
    <lineage>
        <taxon>Bacteria</taxon>
        <taxon>Pseudomonadati</taxon>
        <taxon>Myxococcota</taxon>
        <taxon>Myxococcia</taxon>
        <taxon>Myxococcales</taxon>
        <taxon>Cystobacterineae</taxon>
        <taxon>Archangiaceae</taxon>
        <taxon>Archangium</taxon>
    </lineage>
</organism>
<dbReference type="SUPFAM" id="SSF52266">
    <property type="entry name" value="SGNH hydrolase"/>
    <property type="match status" value="1"/>
</dbReference>
<accession>A0ABY9X388</accession>
<reference evidence="3 4" key="1">
    <citation type="submission" date="2019-08" db="EMBL/GenBank/DDBJ databases">
        <title>Archangium and Cystobacter genomes.</title>
        <authorList>
            <person name="Chen I.-C.K."/>
            <person name="Wielgoss S."/>
        </authorList>
    </citation>
    <scope>NUCLEOTIDE SEQUENCE [LARGE SCALE GENOMIC DNA]</scope>
    <source>
        <strain evidence="3 4">Cbm 6</strain>
    </source>
</reference>
<sequence length="404" mass="44832">MARQRASFALAPLLCSGFTQTVEEPQAQGNPRMRRTYWKLMGMLVTLAALSGCRTVPVQVSPQAPELRFGGRVDRADPQGPRLSWGGTSLTVRFTGTSIGLRLLDLPKVEEHAPNRFRFSVDGAPFRDLYVGEGHMLYRLAEGLPQGEHVLRLEKETEPVVGETQLLGLELDPGARVLPAPPGPARRIEFVGDSGLTGFGIEGKNELCSFNAETQRNSRTWASLTAQALGAEASIVAFSGKGVAVNYANDPTPPLPQLYARTLPHREDSRWDFTSWVPDAVLIQLGSNDFWKEHPGEERFRDAYRSLVESIRGHYPSAHIVCVLGSSLSDNHPKEVKARTHARAMISGVVETLRQAGDARVHFVEVPPRLEDEGFGCTWHPSRKTHQRVAEQMTRYLRELLGWK</sequence>
<proteinExistence type="predicted"/>
<dbReference type="Pfam" id="PF13472">
    <property type="entry name" value="Lipase_GDSL_2"/>
    <property type="match status" value="1"/>
</dbReference>
<keyword evidence="3" id="KW-0378">Hydrolase</keyword>
<dbReference type="Gene3D" id="3.40.50.1110">
    <property type="entry name" value="SGNH hydrolase"/>
    <property type="match status" value="1"/>
</dbReference>
<evidence type="ECO:0000313" key="4">
    <source>
        <dbReference type="Proteomes" id="UP001611383"/>
    </source>
</evidence>
<dbReference type="InterPro" id="IPR037461">
    <property type="entry name" value="CtCE2-like_dom"/>
</dbReference>
<dbReference type="InterPro" id="IPR040794">
    <property type="entry name" value="CE2_N"/>
</dbReference>
<name>A0ABY9X388_9BACT</name>
<dbReference type="InterPro" id="IPR036514">
    <property type="entry name" value="SGNH_hydro_sf"/>
</dbReference>
<dbReference type="EMBL" id="CP043494">
    <property type="protein sequence ID" value="WNG49818.1"/>
    <property type="molecule type" value="Genomic_DNA"/>
</dbReference>
<evidence type="ECO:0000313" key="3">
    <source>
        <dbReference type="EMBL" id="WNG49818.1"/>
    </source>
</evidence>
<evidence type="ECO:0000259" key="2">
    <source>
        <dbReference type="Pfam" id="PF17996"/>
    </source>
</evidence>
<evidence type="ECO:0000259" key="1">
    <source>
        <dbReference type="Pfam" id="PF13472"/>
    </source>
</evidence>
<dbReference type="Pfam" id="PF17996">
    <property type="entry name" value="CE2_N"/>
    <property type="match status" value="1"/>
</dbReference>
<keyword evidence="4" id="KW-1185">Reference proteome</keyword>
<protein>
    <submittedName>
        <fullName evidence="3">SGNH/GDSL hydrolase family protein</fullName>
    </submittedName>
</protein>
<dbReference type="PANTHER" id="PTHR37834">
    <property type="entry name" value="GDSL-LIKE LIPASE/ACYLHYDROLASE DOMAIN PROTEIN (AFU_ORTHOLOGUE AFUA_2G00620)"/>
    <property type="match status" value="1"/>
</dbReference>
<dbReference type="Proteomes" id="UP001611383">
    <property type="component" value="Chromosome"/>
</dbReference>
<feature type="domain" description="SGNH hydrolase-type esterase" evidence="1">
    <location>
        <begin position="190"/>
        <end position="388"/>
    </location>
</feature>
<gene>
    <name evidence="3" type="ORF">F0U60_41160</name>
</gene>